<sequence>QDNDILKEMMTDTFFLDLKNSYSIHLAGDFAGITSDALHTLYKNMMERSIKLRKFSNFDLLKEKCISFLKLIGITYRNGEFFSNRDIEACFTLSSCNLLTYLLKDMMASSTKLRSLAIDASLQNRCIPFLKMIGITFENEKLVSNRNIEV</sequence>
<comment type="caution">
    <text evidence="1">The sequence shown here is derived from an EMBL/GenBank/DDBJ whole genome shotgun (WGS) entry which is preliminary data.</text>
</comment>
<evidence type="ECO:0000313" key="1">
    <source>
        <dbReference type="EMBL" id="GMT03163.1"/>
    </source>
</evidence>
<keyword evidence="2" id="KW-1185">Reference proteome</keyword>
<feature type="non-terminal residue" evidence="1">
    <location>
        <position position="150"/>
    </location>
</feature>
<organism evidence="1 2">
    <name type="scientific">Pristionchus entomophagus</name>
    <dbReference type="NCBI Taxonomy" id="358040"/>
    <lineage>
        <taxon>Eukaryota</taxon>
        <taxon>Metazoa</taxon>
        <taxon>Ecdysozoa</taxon>
        <taxon>Nematoda</taxon>
        <taxon>Chromadorea</taxon>
        <taxon>Rhabditida</taxon>
        <taxon>Rhabditina</taxon>
        <taxon>Diplogasteromorpha</taxon>
        <taxon>Diplogasteroidea</taxon>
        <taxon>Neodiplogasteridae</taxon>
        <taxon>Pristionchus</taxon>
    </lineage>
</organism>
<dbReference type="Proteomes" id="UP001432027">
    <property type="component" value="Unassembled WGS sequence"/>
</dbReference>
<gene>
    <name evidence="1" type="ORF">PENTCL1PPCAC_25337</name>
</gene>
<evidence type="ECO:0000313" key="2">
    <source>
        <dbReference type="Proteomes" id="UP001432027"/>
    </source>
</evidence>
<feature type="non-terminal residue" evidence="1">
    <location>
        <position position="1"/>
    </location>
</feature>
<dbReference type="EMBL" id="BTSX01000006">
    <property type="protein sequence ID" value="GMT03163.1"/>
    <property type="molecule type" value="Genomic_DNA"/>
</dbReference>
<name>A0AAV5U9N1_9BILA</name>
<accession>A0AAV5U9N1</accession>
<protein>
    <submittedName>
        <fullName evidence="1">Uncharacterized protein</fullName>
    </submittedName>
</protein>
<dbReference type="AlphaFoldDB" id="A0AAV5U9N1"/>
<reference evidence="1" key="1">
    <citation type="submission" date="2023-10" db="EMBL/GenBank/DDBJ databases">
        <title>Genome assembly of Pristionchus species.</title>
        <authorList>
            <person name="Yoshida K."/>
            <person name="Sommer R.J."/>
        </authorList>
    </citation>
    <scope>NUCLEOTIDE SEQUENCE</scope>
    <source>
        <strain evidence="1">RS0144</strain>
    </source>
</reference>
<proteinExistence type="predicted"/>